<dbReference type="PANTHER" id="PTHR30349">
    <property type="entry name" value="PHAGE INTEGRASE-RELATED"/>
    <property type="match status" value="1"/>
</dbReference>
<dbReference type="Pfam" id="PF00589">
    <property type="entry name" value="Phage_integrase"/>
    <property type="match status" value="1"/>
</dbReference>
<gene>
    <name evidence="4" type="ORF">L5014_27690</name>
</gene>
<dbReference type="InterPro" id="IPR002104">
    <property type="entry name" value="Integrase_catalytic"/>
</dbReference>
<keyword evidence="2" id="KW-0233">DNA recombination</keyword>
<dbReference type="InterPro" id="IPR011010">
    <property type="entry name" value="DNA_brk_join_enz"/>
</dbReference>
<evidence type="ECO:0000313" key="5">
    <source>
        <dbReference type="Proteomes" id="UP001139308"/>
    </source>
</evidence>
<dbReference type="GO" id="GO:0006310">
    <property type="term" value="P:DNA recombination"/>
    <property type="evidence" value="ECO:0007669"/>
    <property type="project" value="UniProtKB-KW"/>
</dbReference>
<evidence type="ECO:0000259" key="3">
    <source>
        <dbReference type="PROSITE" id="PS51898"/>
    </source>
</evidence>
<dbReference type="InterPro" id="IPR050090">
    <property type="entry name" value="Tyrosine_recombinase_XerCD"/>
</dbReference>
<dbReference type="SUPFAM" id="SSF56349">
    <property type="entry name" value="DNA breaking-rejoining enzymes"/>
    <property type="match status" value="1"/>
</dbReference>
<organism evidence="4 5">
    <name type="scientific">Paraburkholderia tagetis</name>
    <dbReference type="NCBI Taxonomy" id="2913261"/>
    <lineage>
        <taxon>Bacteria</taxon>
        <taxon>Pseudomonadati</taxon>
        <taxon>Pseudomonadota</taxon>
        <taxon>Betaproteobacteria</taxon>
        <taxon>Burkholderiales</taxon>
        <taxon>Burkholderiaceae</taxon>
        <taxon>Paraburkholderia</taxon>
    </lineage>
</organism>
<name>A0A9X1RVY7_9BURK</name>
<protein>
    <submittedName>
        <fullName evidence="4">Tyrosine-type recombinase/integrase</fullName>
    </submittedName>
</protein>
<dbReference type="AlphaFoldDB" id="A0A9X1RVY7"/>
<evidence type="ECO:0000313" key="4">
    <source>
        <dbReference type="EMBL" id="MCG5077082.1"/>
    </source>
</evidence>
<dbReference type="GO" id="GO:0015074">
    <property type="term" value="P:DNA integration"/>
    <property type="evidence" value="ECO:0007669"/>
    <property type="project" value="UniProtKB-KW"/>
</dbReference>
<evidence type="ECO:0000256" key="1">
    <source>
        <dbReference type="ARBA" id="ARBA00022908"/>
    </source>
</evidence>
<sequence>MKLISVINAYIELQQSMGLRSETAKRTLRQFGRQMGDIQIGEVQAQQVLLFLRGSGPPTSTWRVKYRLLSGLYRFAISRGHVRKSPLPQGLPRFPPQQTPYIYSTEELHRLLDATSGLDSIYSRQQAPMFRTLILLLYGSGMRISEALGLTMRDVDLVQRVITVRNAKFYKTRLVSIGPKLALELTGHADRRRMLPMPSGEDSSFFTSRTGAAWTYQRVITLFQRVRRTACIECPPGELRPPRLHDLRHTAAVHRVLSWYRSGQDVQRLLPLLATHLGHVEISSTQRYLQTTPELLQEASQRFARYANCGGSHE</sequence>
<dbReference type="EMBL" id="JAKLJA010000031">
    <property type="protein sequence ID" value="MCG5077082.1"/>
    <property type="molecule type" value="Genomic_DNA"/>
</dbReference>
<comment type="caution">
    <text evidence="4">The sequence shown here is derived from an EMBL/GenBank/DDBJ whole genome shotgun (WGS) entry which is preliminary data.</text>
</comment>
<keyword evidence="1" id="KW-0229">DNA integration</keyword>
<dbReference type="Gene3D" id="1.10.443.10">
    <property type="entry name" value="Intergrase catalytic core"/>
    <property type="match status" value="1"/>
</dbReference>
<dbReference type="Proteomes" id="UP001139308">
    <property type="component" value="Unassembled WGS sequence"/>
</dbReference>
<feature type="domain" description="Tyr recombinase" evidence="3">
    <location>
        <begin position="98"/>
        <end position="301"/>
    </location>
</feature>
<dbReference type="RefSeq" id="WP_238466991.1">
    <property type="nucleotide sequence ID" value="NZ_JAKLJA010000031.1"/>
</dbReference>
<dbReference type="PROSITE" id="PS51898">
    <property type="entry name" value="TYR_RECOMBINASE"/>
    <property type="match status" value="1"/>
</dbReference>
<dbReference type="GO" id="GO:0003677">
    <property type="term" value="F:DNA binding"/>
    <property type="evidence" value="ECO:0007669"/>
    <property type="project" value="InterPro"/>
</dbReference>
<reference evidence="4" key="1">
    <citation type="submission" date="2022-01" db="EMBL/GenBank/DDBJ databases">
        <title>Genome sequence and assembly of Parabukholderia sp. RG36.</title>
        <authorList>
            <person name="Chhetri G."/>
        </authorList>
    </citation>
    <scope>NUCLEOTIDE SEQUENCE</scope>
    <source>
        <strain evidence="4">RG36</strain>
    </source>
</reference>
<dbReference type="PANTHER" id="PTHR30349:SF64">
    <property type="entry name" value="PROPHAGE INTEGRASE INTD-RELATED"/>
    <property type="match status" value="1"/>
</dbReference>
<proteinExistence type="predicted"/>
<accession>A0A9X1RVY7</accession>
<evidence type="ECO:0000256" key="2">
    <source>
        <dbReference type="ARBA" id="ARBA00023172"/>
    </source>
</evidence>
<keyword evidence="5" id="KW-1185">Reference proteome</keyword>
<dbReference type="InterPro" id="IPR013762">
    <property type="entry name" value="Integrase-like_cat_sf"/>
</dbReference>